<dbReference type="OrthoDB" id="870at2759"/>
<dbReference type="PROSITE" id="PS51072">
    <property type="entry name" value="MHD"/>
    <property type="match status" value="1"/>
</dbReference>
<keyword evidence="3 5" id="KW-0653">Protein transport</keyword>
<evidence type="ECO:0000256" key="2">
    <source>
        <dbReference type="ARBA" id="ARBA00022448"/>
    </source>
</evidence>
<dbReference type="InterPro" id="IPR011012">
    <property type="entry name" value="Longin-like_dom_sf"/>
</dbReference>
<organism evidence="8 9">
    <name type="scientific">Pyrrhoderma noxium</name>
    <dbReference type="NCBI Taxonomy" id="2282107"/>
    <lineage>
        <taxon>Eukaryota</taxon>
        <taxon>Fungi</taxon>
        <taxon>Dikarya</taxon>
        <taxon>Basidiomycota</taxon>
        <taxon>Agaricomycotina</taxon>
        <taxon>Agaricomycetes</taxon>
        <taxon>Hymenochaetales</taxon>
        <taxon>Hymenochaetaceae</taxon>
        <taxon>Pyrrhoderma</taxon>
    </lineage>
</organism>
<protein>
    <submittedName>
        <fullName evidence="8">Clathrin adaptor mu subunit</fullName>
    </submittedName>
</protein>
<name>A0A286UNK6_9AGAM</name>
<dbReference type="PANTHER" id="PTHR10529">
    <property type="entry name" value="AP COMPLEX SUBUNIT MU"/>
    <property type="match status" value="1"/>
</dbReference>
<dbReference type="Proteomes" id="UP000217199">
    <property type="component" value="Unassembled WGS sequence"/>
</dbReference>
<keyword evidence="4" id="KW-0472">Membrane</keyword>
<dbReference type="CDD" id="cd14837">
    <property type="entry name" value="AP3_Mu_N"/>
    <property type="match status" value="1"/>
</dbReference>
<sequence length="427" mass="47170">MAIDGLIILEPSGRPIIQTNFKSTSTAYPILHIDAFNNALSDSVNGQPDPVLYVSTLEGPSACCHVECGDGLRLLCPVSGDVDALYVFSFLQLFCETLQDYLGEISSSTLRDHFDVVYQLLEEMLDNGHPLTTERNALRDIVIPPSLLNKILSATGVSGLAKASSNPFSSPIPWRKMGTKHNNNEIYFDMIEDMRAIVDKNGTTVSNQVWGKIETNCKLSGIPDLLLTFADTKYLHDCSFHPCVRLQRWTRDKSLSFVPPDGRFVLMDYRYAPAPNSAAVTPRPIPVPFSLAPAISLESNGGSLNFTLTSRLSTRVMERLTVELHLGQGAVGANCVVSSGATWGFDPKTHRLKWEIRKAPQGSSHTLRGSFTTTGQPQPSKAFQITFENSQSTFSGIKVDQLKVSNETYKLFKGMRGRSCGEVEWRW</sequence>
<dbReference type="Gene3D" id="2.60.40.1170">
    <property type="entry name" value="Mu homology domain, subdomain B"/>
    <property type="match status" value="2"/>
</dbReference>
<dbReference type="Pfam" id="PF00928">
    <property type="entry name" value="Adap_comp_sub"/>
    <property type="match status" value="1"/>
</dbReference>
<feature type="domain" description="MHD" evidence="7">
    <location>
        <begin position="183"/>
        <end position="427"/>
    </location>
</feature>
<dbReference type="InterPro" id="IPR050431">
    <property type="entry name" value="Adaptor_comp_med_subunit"/>
</dbReference>
<proteinExistence type="inferred from homology"/>
<evidence type="ECO:0000313" key="9">
    <source>
        <dbReference type="Proteomes" id="UP000217199"/>
    </source>
</evidence>
<dbReference type="InterPro" id="IPR028565">
    <property type="entry name" value="MHD"/>
</dbReference>
<dbReference type="STRING" id="2282107.A0A286UNK6"/>
<comment type="subcellular location">
    <subcellularLocation>
        <location evidence="1">Endomembrane system</location>
    </subcellularLocation>
</comment>
<evidence type="ECO:0000256" key="5">
    <source>
        <dbReference type="PIRNR" id="PIRNR005992"/>
    </source>
</evidence>
<feature type="region of interest" description="Disordered" evidence="6">
    <location>
        <begin position="360"/>
        <end position="379"/>
    </location>
</feature>
<dbReference type="CDD" id="cd09252">
    <property type="entry name" value="AP-3_Mu3_Cterm"/>
    <property type="match status" value="1"/>
</dbReference>
<comment type="caution">
    <text evidence="8">The sequence shown here is derived from an EMBL/GenBank/DDBJ whole genome shotgun (WGS) entry which is preliminary data.</text>
</comment>
<dbReference type="InParanoid" id="A0A286UNK6"/>
<reference evidence="8 9" key="1">
    <citation type="journal article" date="2017" name="Mol. Ecol.">
        <title>Comparative and population genomic landscape of Phellinus noxius: A hypervariable fungus causing root rot in trees.</title>
        <authorList>
            <person name="Chung C.L."/>
            <person name="Lee T.J."/>
            <person name="Akiba M."/>
            <person name="Lee H.H."/>
            <person name="Kuo T.H."/>
            <person name="Liu D."/>
            <person name="Ke H.M."/>
            <person name="Yokoi T."/>
            <person name="Roa M.B."/>
            <person name="Lu M.J."/>
            <person name="Chang Y.Y."/>
            <person name="Ann P.J."/>
            <person name="Tsai J.N."/>
            <person name="Chen C.Y."/>
            <person name="Tzean S.S."/>
            <person name="Ota Y."/>
            <person name="Hattori T."/>
            <person name="Sahashi N."/>
            <person name="Liou R.F."/>
            <person name="Kikuchi T."/>
            <person name="Tsai I.J."/>
        </authorList>
    </citation>
    <scope>NUCLEOTIDE SEQUENCE [LARGE SCALE GENOMIC DNA]</scope>
    <source>
        <strain evidence="8 9">FFPRI411160</strain>
    </source>
</reference>
<dbReference type="PIRSF" id="PIRSF005992">
    <property type="entry name" value="Clathrin_mu"/>
    <property type="match status" value="1"/>
</dbReference>
<keyword evidence="2 5" id="KW-0813">Transport</keyword>
<evidence type="ECO:0000256" key="3">
    <source>
        <dbReference type="ARBA" id="ARBA00022927"/>
    </source>
</evidence>
<gene>
    <name evidence="8" type="ORF">PNOK_0375600</name>
</gene>
<dbReference type="PRINTS" id="PR00314">
    <property type="entry name" value="CLATHRINADPT"/>
</dbReference>
<dbReference type="InterPro" id="IPR018240">
    <property type="entry name" value="Clathrin_mu_CS"/>
</dbReference>
<evidence type="ECO:0000256" key="1">
    <source>
        <dbReference type="ARBA" id="ARBA00004308"/>
    </source>
</evidence>
<keyword evidence="9" id="KW-1185">Reference proteome</keyword>
<dbReference type="SUPFAM" id="SSF49447">
    <property type="entry name" value="Second domain of Mu2 adaptin subunit (ap50) of ap2 adaptor"/>
    <property type="match status" value="1"/>
</dbReference>
<dbReference type="GO" id="GO:0016192">
    <property type="term" value="P:vesicle-mediated transport"/>
    <property type="evidence" value="ECO:0007669"/>
    <property type="project" value="InterPro"/>
</dbReference>
<dbReference type="PROSITE" id="PS00990">
    <property type="entry name" value="CLAT_ADAPTOR_M_1"/>
    <property type="match status" value="1"/>
</dbReference>
<evidence type="ECO:0000256" key="4">
    <source>
        <dbReference type="ARBA" id="ARBA00023136"/>
    </source>
</evidence>
<feature type="compositionally biased region" description="Polar residues" evidence="6">
    <location>
        <begin position="361"/>
        <end position="379"/>
    </location>
</feature>
<evidence type="ECO:0000259" key="7">
    <source>
        <dbReference type="PROSITE" id="PS51072"/>
    </source>
</evidence>
<dbReference type="AlphaFoldDB" id="A0A286UNK6"/>
<dbReference type="GO" id="GO:0030131">
    <property type="term" value="C:clathrin adaptor complex"/>
    <property type="evidence" value="ECO:0007669"/>
    <property type="project" value="UniProtKB-UniRule"/>
</dbReference>
<dbReference type="EMBL" id="NBII01000003">
    <property type="protein sequence ID" value="PAV21129.1"/>
    <property type="molecule type" value="Genomic_DNA"/>
</dbReference>
<dbReference type="GO" id="GO:0006886">
    <property type="term" value="P:intracellular protein transport"/>
    <property type="evidence" value="ECO:0007669"/>
    <property type="project" value="UniProtKB-UniRule"/>
</dbReference>
<comment type="similarity">
    <text evidence="5">Belongs to the adaptor complexes medium subunit family.</text>
</comment>
<dbReference type="GO" id="GO:0012505">
    <property type="term" value="C:endomembrane system"/>
    <property type="evidence" value="ECO:0007669"/>
    <property type="project" value="UniProtKB-SubCell"/>
</dbReference>
<dbReference type="InterPro" id="IPR001392">
    <property type="entry name" value="Clathrin_mu"/>
</dbReference>
<dbReference type="Gene3D" id="3.30.450.60">
    <property type="match status" value="1"/>
</dbReference>
<dbReference type="SUPFAM" id="SSF64356">
    <property type="entry name" value="SNARE-like"/>
    <property type="match status" value="1"/>
</dbReference>
<evidence type="ECO:0000313" key="8">
    <source>
        <dbReference type="EMBL" id="PAV21129.1"/>
    </source>
</evidence>
<accession>A0A286UNK6</accession>
<evidence type="ECO:0000256" key="6">
    <source>
        <dbReference type="SAM" id="MobiDB-lite"/>
    </source>
</evidence>
<dbReference type="InterPro" id="IPR036168">
    <property type="entry name" value="AP2_Mu_C_sf"/>
</dbReference>